<evidence type="ECO:0000313" key="2">
    <source>
        <dbReference type="EMBL" id="CAG9818920.1"/>
    </source>
</evidence>
<reference evidence="2" key="1">
    <citation type="submission" date="2022-01" db="EMBL/GenBank/DDBJ databases">
        <authorList>
            <person name="King R."/>
        </authorList>
    </citation>
    <scope>NUCLEOTIDE SEQUENCE</scope>
</reference>
<dbReference type="Proteomes" id="UP001153737">
    <property type="component" value="Chromosome 2"/>
</dbReference>
<dbReference type="EMBL" id="OU896708">
    <property type="protein sequence ID" value="CAG9818920.1"/>
    <property type="molecule type" value="Genomic_DNA"/>
</dbReference>
<sequence>MHLGCTMASGHYIADFNFPCGSIDCCEMHMYKNVLLRNANDNSVEEKRQLEKILSSSFEGEDTWLECNDENIRPISTKEFVDLLGSKPNSSSTPYLLFYTRL</sequence>
<dbReference type="PROSITE" id="PS50235">
    <property type="entry name" value="USP_3"/>
    <property type="match status" value="1"/>
</dbReference>
<evidence type="ECO:0000259" key="1">
    <source>
        <dbReference type="PROSITE" id="PS50235"/>
    </source>
</evidence>
<accession>A0A9N9X2P2</accession>
<dbReference type="Gene3D" id="3.90.70.10">
    <property type="entry name" value="Cysteine proteinases"/>
    <property type="match status" value="1"/>
</dbReference>
<dbReference type="InterPro" id="IPR028889">
    <property type="entry name" value="USP"/>
</dbReference>
<protein>
    <recommendedName>
        <fullName evidence="1">USP domain-containing protein</fullName>
    </recommendedName>
</protein>
<keyword evidence="3" id="KW-1185">Reference proteome</keyword>
<dbReference type="OrthoDB" id="10062454at2759"/>
<dbReference type="InterPro" id="IPR038765">
    <property type="entry name" value="Papain-like_cys_pep_sf"/>
</dbReference>
<name>A0A9N9X2P2_PHACE</name>
<feature type="domain" description="USP" evidence="1">
    <location>
        <begin position="1"/>
        <end position="102"/>
    </location>
</feature>
<reference evidence="2" key="2">
    <citation type="submission" date="2022-10" db="EMBL/GenBank/DDBJ databases">
        <authorList>
            <consortium name="ENA_rothamsted_submissions"/>
            <consortium name="culmorum"/>
            <person name="King R."/>
        </authorList>
    </citation>
    <scope>NUCLEOTIDE SEQUENCE</scope>
</reference>
<proteinExistence type="predicted"/>
<dbReference type="AlphaFoldDB" id="A0A9N9X2P2"/>
<evidence type="ECO:0000313" key="3">
    <source>
        <dbReference type="Proteomes" id="UP001153737"/>
    </source>
</evidence>
<gene>
    <name evidence="2" type="ORF">PHAECO_LOCUS6244</name>
</gene>
<organism evidence="2 3">
    <name type="scientific">Phaedon cochleariae</name>
    <name type="common">Mustard beetle</name>
    <dbReference type="NCBI Taxonomy" id="80249"/>
    <lineage>
        <taxon>Eukaryota</taxon>
        <taxon>Metazoa</taxon>
        <taxon>Ecdysozoa</taxon>
        <taxon>Arthropoda</taxon>
        <taxon>Hexapoda</taxon>
        <taxon>Insecta</taxon>
        <taxon>Pterygota</taxon>
        <taxon>Neoptera</taxon>
        <taxon>Endopterygota</taxon>
        <taxon>Coleoptera</taxon>
        <taxon>Polyphaga</taxon>
        <taxon>Cucujiformia</taxon>
        <taxon>Chrysomeloidea</taxon>
        <taxon>Chrysomelidae</taxon>
        <taxon>Chrysomelinae</taxon>
        <taxon>Chrysomelini</taxon>
        <taxon>Phaedon</taxon>
    </lineage>
</organism>
<dbReference type="SUPFAM" id="SSF54001">
    <property type="entry name" value="Cysteine proteinases"/>
    <property type="match status" value="1"/>
</dbReference>